<keyword evidence="3 6" id="KW-1133">Transmembrane helix</keyword>
<evidence type="ECO:0000256" key="3">
    <source>
        <dbReference type="ARBA" id="ARBA00022989"/>
    </source>
</evidence>
<keyword evidence="4 6" id="KW-0472">Membrane</keyword>
<evidence type="ECO:0000256" key="5">
    <source>
        <dbReference type="SAM" id="MobiDB-lite"/>
    </source>
</evidence>
<evidence type="ECO:0000256" key="4">
    <source>
        <dbReference type="ARBA" id="ARBA00023136"/>
    </source>
</evidence>
<evidence type="ECO:0000256" key="2">
    <source>
        <dbReference type="ARBA" id="ARBA00022692"/>
    </source>
</evidence>
<dbReference type="eggNOG" id="COG3000">
    <property type="taxonomic scope" value="Bacteria"/>
</dbReference>
<dbReference type="InterPro" id="IPR050307">
    <property type="entry name" value="Sterol_Desaturase_Related"/>
</dbReference>
<dbReference type="PANTHER" id="PTHR11863">
    <property type="entry name" value="STEROL DESATURASE"/>
    <property type="match status" value="1"/>
</dbReference>
<dbReference type="EMBL" id="JEMU01000027">
    <property type="protein sequence ID" value="KAJ01492.1"/>
    <property type="molecule type" value="Genomic_DNA"/>
</dbReference>
<evidence type="ECO:0000256" key="6">
    <source>
        <dbReference type="SAM" id="Phobius"/>
    </source>
</evidence>
<gene>
    <name evidence="8" type="ORF">PM02_18940</name>
</gene>
<dbReference type="InterPro" id="IPR006694">
    <property type="entry name" value="Fatty_acid_hydroxylase"/>
</dbReference>
<keyword evidence="9" id="KW-1185">Reference proteome</keyword>
<evidence type="ECO:0000313" key="9">
    <source>
        <dbReference type="Proteomes" id="UP000027337"/>
    </source>
</evidence>
<dbReference type="GO" id="GO:0008610">
    <property type="term" value="P:lipid biosynthetic process"/>
    <property type="evidence" value="ECO:0007669"/>
    <property type="project" value="InterPro"/>
</dbReference>
<feature type="transmembrane region" description="Helical" evidence="6">
    <location>
        <begin position="88"/>
        <end position="113"/>
    </location>
</feature>
<keyword evidence="2 6" id="KW-0812">Transmembrane</keyword>
<evidence type="ECO:0000313" key="8">
    <source>
        <dbReference type="EMBL" id="KAJ01492.1"/>
    </source>
</evidence>
<feature type="domain" description="Fatty acid hydroxylase" evidence="7">
    <location>
        <begin position="93"/>
        <end position="229"/>
    </location>
</feature>
<feature type="transmembrane region" description="Helical" evidence="6">
    <location>
        <begin position="12"/>
        <end position="29"/>
    </location>
</feature>
<proteinExistence type="predicted"/>
<protein>
    <submittedName>
        <fullName evidence="8">Sterol desaturase</fullName>
    </submittedName>
</protein>
<dbReference type="GO" id="GO:0016020">
    <property type="term" value="C:membrane"/>
    <property type="evidence" value="ECO:0007669"/>
    <property type="project" value="UniProtKB-SubCell"/>
</dbReference>
<evidence type="ECO:0000256" key="1">
    <source>
        <dbReference type="ARBA" id="ARBA00004370"/>
    </source>
</evidence>
<dbReference type="STRING" id="83219.PM02_18940"/>
<sequence>MSDTILAAEPTIRLATFLGILVAMVLWEVGAPRRRRDIPRVVRWTNNIALVVLDTAILRLTFPILAVGLAIMAEESGWGLFNNIDTPIWVAIVVSMLLLDLAIYLQHVMFHAVPGLWRLHRMHHADLDFDATTGLRFHPVEILISMGIKLAVVAALGPPAVAVLLFEVFLNATALFNHANIDLPRRADRILRLIVVTPDMHRVHHSVDPDETNSNFGFNLPWWDWLLGTYVAQPAKGHIGMGIGIEQFRTRRDLWLDRMLFQPLRGPASGGALDGRSHMEDSKPVSSKQANSISERKSQEP</sequence>
<feature type="compositionally biased region" description="Polar residues" evidence="5">
    <location>
        <begin position="284"/>
        <end position="293"/>
    </location>
</feature>
<dbReference type="GO" id="GO:0005506">
    <property type="term" value="F:iron ion binding"/>
    <property type="evidence" value="ECO:0007669"/>
    <property type="project" value="InterPro"/>
</dbReference>
<name>A0A061SKU3_9RHOB</name>
<comment type="subcellular location">
    <subcellularLocation>
        <location evidence="1">Membrane</location>
    </subcellularLocation>
</comment>
<feature type="transmembrane region" description="Helical" evidence="6">
    <location>
        <begin position="150"/>
        <end position="170"/>
    </location>
</feature>
<dbReference type="AlphaFoldDB" id="A0A061SKU3"/>
<dbReference type="GO" id="GO:0016491">
    <property type="term" value="F:oxidoreductase activity"/>
    <property type="evidence" value="ECO:0007669"/>
    <property type="project" value="InterPro"/>
</dbReference>
<reference evidence="8 9" key="1">
    <citation type="journal article" date="2014" name="Genome Announc.">
        <title>Draft Genome Sequences of Two Isolates of the Roseobacter Group, Sulfitobacter sp. Strains 3SOLIMAR09 and 1FIGIMAR09, from Harbors of Mallorca Island (Mediterranean Sea).</title>
        <authorList>
            <person name="Mas-Llado M."/>
            <person name="Pina-Villalonga J.M."/>
            <person name="Brunet-Galmes I."/>
            <person name="Nogales B."/>
            <person name="Bosch R."/>
        </authorList>
    </citation>
    <scope>NUCLEOTIDE SEQUENCE [LARGE SCALE GENOMIC DNA]</scope>
    <source>
        <strain evidence="8 9">1FIGIMAR09</strain>
    </source>
</reference>
<feature type="transmembrane region" description="Helical" evidence="6">
    <location>
        <begin position="50"/>
        <end position="73"/>
    </location>
</feature>
<accession>A0A061SKU3</accession>
<feature type="region of interest" description="Disordered" evidence="5">
    <location>
        <begin position="267"/>
        <end position="301"/>
    </location>
</feature>
<dbReference type="Proteomes" id="UP000027337">
    <property type="component" value="Unassembled WGS sequence"/>
</dbReference>
<comment type="caution">
    <text evidence="8">The sequence shown here is derived from an EMBL/GenBank/DDBJ whole genome shotgun (WGS) entry which is preliminary data.</text>
</comment>
<dbReference type="Pfam" id="PF04116">
    <property type="entry name" value="FA_hydroxylase"/>
    <property type="match status" value="1"/>
</dbReference>
<organism evidence="8 9">
    <name type="scientific">Sulfitobacter mediterraneus</name>
    <dbReference type="NCBI Taxonomy" id="83219"/>
    <lineage>
        <taxon>Bacteria</taxon>
        <taxon>Pseudomonadati</taxon>
        <taxon>Pseudomonadota</taxon>
        <taxon>Alphaproteobacteria</taxon>
        <taxon>Rhodobacterales</taxon>
        <taxon>Roseobacteraceae</taxon>
        <taxon>Sulfitobacter</taxon>
    </lineage>
</organism>
<evidence type="ECO:0000259" key="7">
    <source>
        <dbReference type="Pfam" id="PF04116"/>
    </source>
</evidence>
<dbReference type="RefSeq" id="WP_037911534.1">
    <property type="nucleotide sequence ID" value="NZ_JEMU01000027.1"/>
</dbReference>